<gene>
    <name evidence="1" type="ORF">QJS10_CPB13g00489</name>
</gene>
<dbReference type="PANTHER" id="PTHR31439:SF7">
    <property type="entry name" value="EXPRESSED PROTEIN"/>
    <property type="match status" value="1"/>
</dbReference>
<keyword evidence="2" id="KW-1185">Reference proteome</keyword>
<sequence length="497" mass="54793">MDIWSWITNLPISDECDSPLVFELASSKDDEHNHKAILLKAERTAGSNPEALMTFSVCLEGFHNQNQTLWVSSPCSHPFKPLLLQLIGETLTRAPSPDLGPLKLDVDSLESTLGFSGFFDLVLLSRLFWLCACDALSEVGSLFFQALSANLEATTAHCGAAMRDFLVSAGADVEAGFMRAVGYMLAKWCILRDLQNSPRPEKLGIAYAAETHGLLVLRGYAPVAAMPRVDERPPAHTTKAYPEATSESLLRYALAHQQLEAVIQLEYSVAAHERFIKISMRVDNLRFHVVRLGYGKGGGGAENEERHFPSRVRVRVGPEPGSGYTTGLSLRRSTANPVQEVETRHSLKGVVGNAKTSPGRVKTSSRSVTRARRACWSWEQEAEGNTAVFEGVMQDRISGEEVATWREGRGRVDMRGRCSGPGRALSKSGGLVVAGDELGEWVSWRVGREMEGKVVRWRVGGKVWVSYFPNHVRSSYSETRCVDWCETVDLPLVSAEQ</sequence>
<organism evidence="1 2">
    <name type="scientific">Acorus calamus</name>
    <name type="common">Sweet flag</name>
    <dbReference type="NCBI Taxonomy" id="4465"/>
    <lineage>
        <taxon>Eukaryota</taxon>
        <taxon>Viridiplantae</taxon>
        <taxon>Streptophyta</taxon>
        <taxon>Embryophyta</taxon>
        <taxon>Tracheophyta</taxon>
        <taxon>Spermatophyta</taxon>
        <taxon>Magnoliopsida</taxon>
        <taxon>Liliopsida</taxon>
        <taxon>Acoraceae</taxon>
        <taxon>Acorus</taxon>
    </lineage>
</organism>
<comment type="caution">
    <text evidence="1">The sequence shown here is derived from an EMBL/GenBank/DDBJ whole genome shotgun (WGS) entry which is preliminary data.</text>
</comment>
<reference evidence="1" key="2">
    <citation type="submission" date="2023-06" db="EMBL/GenBank/DDBJ databases">
        <authorList>
            <person name="Ma L."/>
            <person name="Liu K.-W."/>
            <person name="Li Z."/>
            <person name="Hsiao Y.-Y."/>
            <person name="Qi Y."/>
            <person name="Fu T."/>
            <person name="Tang G."/>
            <person name="Zhang D."/>
            <person name="Sun W.-H."/>
            <person name="Liu D.-K."/>
            <person name="Li Y."/>
            <person name="Chen G.-Z."/>
            <person name="Liu X.-D."/>
            <person name="Liao X.-Y."/>
            <person name="Jiang Y.-T."/>
            <person name="Yu X."/>
            <person name="Hao Y."/>
            <person name="Huang J."/>
            <person name="Zhao X.-W."/>
            <person name="Ke S."/>
            <person name="Chen Y.-Y."/>
            <person name="Wu W.-L."/>
            <person name="Hsu J.-L."/>
            <person name="Lin Y.-F."/>
            <person name="Huang M.-D."/>
            <person name="Li C.-Y."/>
            <person name="Huang L."/>
            <person name="Wang Z.-W."/>
            <person name="Zhao X."/>
            <person name="Zhong W.-Y."/>
            <person name="Peng D.-H."/>
            <person name="Ahmad S."/>
            <person name="Lan S."/>
            <person name="Zhang J.-S."/>
            <person name="Tsai W.-C."/>
            <person name="Van De Peer Y."/>
            <person name="Liu Z.-J."/>
        </authorList>
    </citation>
    <scope>NUCLEOTIDE SEQUENCE</scope>
    <source>
        <strain evidence="1">CP</strain>
        <tissue evidence="1">Leaves</tissue>
    </source>
</reference>
<dbReference type="Proteomes" id="UP001180020">
    <property type="component" value="Unassembled WGS sequence"/>
</dbReference>
<dbReference type="AlphaFoldDB" id="A0AAV9DHM7"/>
<protein>
    <submittedName>
        <fullName evidence="1">Uncharacterized protein</fullName>
    </submittedName>
</protein>
<dbReference type="PANTHER" id="PTHR31439">
    <property type="entry name" value="EXPRESSED PROTEIN"/>
    <property type="match status" value="1"/>
</dbReference>
<name>A0AAV9DHM7_ACOCL</name>
<evidence type="ECO:0000313" key="1">
    <source>
        <dbReference type="EMBL" id="KAK1300446.1"/>
    </source>
</evidence>
<reference evidence="1" key="1">
    <citation type="journal article" date="2023" name="Nat. Commun.">
        <title>Diploid and tetraploid genomes of Acorus and the evolution of monocots.</title>
        <authorList>
            <person name="Ma L."/>
            <person name="Liu K.W."/>
            <person name="Li Z."/>
            <person name="Hsiao Y.Y."/>
            <person name="Qi Y."/>
            <person name="Fu T."/>
            <person name="Tang G.D."/>
            <person name="Zhang D."/>
            <person name="Sun W.H."/>
            <person name="Liu D.K."/>
            <person name="Li Y."/>
            <person name="Chen G.Z."/>
            <person name="Liu X.D."/>
            <person name="Liao X.Y."/>
            <person name="Jiang Y.T."/>
            <person name="Yu X."/>
            <person name="Hao Y."/>
            <person name="Huang J."/>
            <person name="Zhao X.W."/>
            <person name="Ke S."/>
            <person name="Chen Y.Y."/>
            <person name="Wu W.L."/>
            <person name="Hsu J.L."/>
            <person name="Lin Y.F."/>
            <person name="Huang M.D."/>
            <person name="Li C.Y."/>
            <person name="Huang L."/>
            <person name="Wang Z.W."/>
            <person name="Zhao X."/>
            <person name="Zhong W.Y."/>
            <person name="Peng D.H."/>
            <person name="Ahmad S."/>
            <person name="Lan S."/>
            <person name="Zhang J.S."/>
            <person name="Tsai W.C."/>
            <person name="Van de Peer Y."/>
            <person name="Liu Z.J."/>
        </authorList>
    </citation>
    <scope>NUCLEOTIDE SEQUENCE</scope>
    <source>
        <strain evidence="1">CP</strain>
    </source>
</reference>
<dbReference type="EMBL" id="JAUJYO010000013">
    <property type="protein sequence ID" value="KAK1300446.1"/>
    <property type="molecule type" value="Genomic_DNA"/>
</dbReference>
<evidence type="ECO:0000313" key="2">
    <source>
        <dbReference type="Proteomes" id="UP001180020"/>
    </source>
</evidence>
<proteinExistence type="predicted"/>
<accession>A0AAV9DHM7</accession>